<evidence type="ECO:0000313" key="1">
    <source>
        <dbReference type="EMBL" id="QGM46937.1"/>
    </source>
</evidence>
<keyword evidence="2" id="KW-1185">Reference proteome</keyword>
<dbReference type="OrthoDB" id="8446914at2"/>
<dbReference type="RefSeq" id="WP_136497823.1">
    <property type="nucleotide sequence ID" value="NZ_CP046052.1"/>
</dbReference>
<accession>A0A6B8KGT8</accession>
<dbReference type="EMBL" id="CP046052">
    <property type="protein sequence ID" value="QGM46937.1"/>
    <property type="molecule type" value="Genomic_DNA"/>
</dbReference>
<dbReference type="KEGG" id="mhey:H2LOC_015235"/>
<evidence type="ECO:0000313" key="2">
    <source>
        <dbReference type="Proteomes" id="UP000309061"/>
    </source>
</evidence>
<name>A0A6B8KGT8_9HYPH</name>
<sequence>MIPENDADVTGPALTYYADCVNEAKDHFRVEHLDRHVLYRCHNDEALAYFNFLGRSGQRDEKETQPTGVFIFRVIRGKGRCWNMIADEVGRPMSTYGCFIIEDI</sequence>
<gene>
    <name evidence="1" type="ORF">H2LOC_015235</name>
</gene>
<protein>
    <submittedName>
        <fullName evidence="1">Uncharacterized protein</fullName>
    </submittedName>
</protein>
<reference evidence="1 2" key="1">
    <citation type="submission" date="2019-11" db="EMBL/GenBank/DDBJ databases">
        <title>The genome sequence of Methylocystis heyeri.</title>
        <authorList>
            <person name="Oshkin I.Y."/>
            <person name="Miroshnikov K."/>
            <person name="Dedysh S.N."/>
        </authorList>
    </citation>
    <scope>NUCLEOTIDE SEQUENCE [LARGE SCALE GENOMIC DNA]</scope>
    <source>
        <strain evidence="1 2">H2</strain>
    </source>
</reference>
<organism evidence="1 2">
    <name type="scientific">Methylocystis heyeri</name>
    <dbReference type="NCBI Taxonomy" id="391905"/>
    <lineage>
        <taxon>Bacteria</taxon>
        <taxon>Pseudomonadati</taxon>
        <taxon>Pseudomonadota</taxon>
        <taxon>Alphaproteobacteria</taxon>
        <taxon>Hyphomicrobiales</taxon>
        <taxon>Methylocystaceae</taxon>
        <taxon>Methylocystis</taxon>
    </lineage>
</organism>
<dbReference type="Proteomes" id="UP000309061">
    <property type="component" value="Chromosome"/>
</dbReference>
<dbReference type="AlphaFoldDB" id="A0A6B8KGT8"/>
<proteinExistence type="predicted"/>